<gene>
    <name evidence="1" type="ORF">DKE52_021375</name>
</gene>
<name>A0A3G6YM60_ACIPI</name>
<dbReference type="Proteomes" id="UP000254410">
    <property type="component" value="Plasmid p2014S06-099-3"/>
</dbReference>
<reference evidence="1 2" key="1">
    <citation type="submission" date="2018-11" db="EMBL/GenBank/DDBJ databases">
        <authorList>
            <person name="Kuo S.-C."/>
            <person name="Chen F.-J."/>
            <person name="Liao Y.-C."/>
        </authorList>
    </citation>
    <scope>NUCLEOTIDE SEQUENCE [LARGE SCALE GENOMIC DNA]</scope>
    <source>
        <strain evidence="1 2">2014S06-099</strain>
        <plasmid evidence="2">p2014s06-099-3</plasmid>
    </source>
</reference>
<sequence length="80" mass="9122">MADREQDIPIERDIFLMEYLLDTNIVGYLLQGVASNKLKNKLMMVNPDSVFISQITHAEIVYGLEKGGNIPKHIDRVNSF</sequence>
<organism evidence="1 2">
    <name type="scientific">Acinetobacter pittii</name>
    <name type="common">Acinetobacter genomosp. 3</name>
    <dbReference type="NCBI Taxonomy" id="48296"/>
    <lineage>
        <taxon>Bacteria</taxon>
        <taxon>Pseudomonadati</taxon>
        <taxon>Pseudomonadota</taxon>
        <taxon>Gammaproteobacteria</taxon>
        <taxon>Moraxellales</taxon>
        <taxon>Moraxellaceae</taxon>
        <taxon>Acinetobacter</taxon>
        <taxon>Acinetobacter calcoaceticus/baumannii complex</taxon>
    </lineage>
</organism>
<dbReference type="EMBL" id="CP033543">
    <property type="protein sequence ID" value="AZC01532.1"/>
    <property type="molecule type" value="Genomic_DNA"/>
</dbReference>
<dbReference type="InterPro" id="IPR029060">
    <property type="entry name" value="PIN-like_dom_sf"/>
</dbReference>
<proteinExistence type="predicted"/>
<dbReference type="AlphaFoldDB" id="A0A3G6YM60"/>
<reference evidence="1 2" key="2">
    <citation type="submission" date="2018-12" db="EMBL/GenBank/DDBJ databases">
        <title>Molecular Epidemiology of Emerging Carbapenem-Resistance in Acinetobacter nosocomialis and Acinetobacter pittii in Taiwan, 2010-2014.</title>
        <authorList>
            <person name="Huang W.-C."/>
            <person name="Wang H.-Y."/>
            <person name="Lai J.-F."/>
            <person name="Lauderdale T.-L."/>
            <person name="Sytwu H.-K."/>
        </authorList>
    </citation>
    <scope>NUCLEOTIDE SEQUENCE [LARGE SCALE GENOMIC DNA]</scope>
    <source>
        <strain evidence="1 2">2014S06-099</strain>
        <plasmid evidence="2">p2014s06-099-3</plasmid>
    </source>
</reference>
<evidence type="ECO:0000313" key="2">
    <source>
        <dbReference type="Proteomes" id="UP000254410"/>
    </source>
</evidence>
<accession>A0A3G6YM60</accession>
<protein>
    <recommendedName>
        <fullName evidence="3">PIN domain-containing protein</fullName>
    </recommendedName>
</protein>
<keyword evidence="1" id="KW-0614">Plasmid</keyword>
<dbReference type="SUPFAM" id="SSF88723">
    <property type="entry name" value="PIN domain-like"/>
    <property type="match status" value="1"/>
</dbReference>
<geneLocation type="plasmid" evidence="2">
    <name>p2014s06-099-3</name>
</geneLocation>
<evidence type="ECO:0000313" key="1">
    <source>
        <dbReference type="EMBL" id="AZC01532.1"/>
    </source>
</evidence>
<evidence type="ECO:0008006" key="3">
    <source>
        <dbReference type="Google" id="ProtNLM"/>
    </source>
</evidence>
<dbReference type="Gene3D" id="3.40.50.1010">
    <property type="entry name" value="5'-nuclease"/>
    <property type="match status" value="1"/>
</dbReference>